<dbReference type="Proteomes" id="UP000242694">
    <property type="component" value="Unassembled WGS sequence"/>
</dbReference>
<evidence type="ECO:0000313" key="7">
    <source>
        <dbReference type="Proteomes" id="UP000242470"/>
    </source>
</evidence>
<dbReference type="PROSITE" id="PS01031">
    <property type="entry name" value="SHSP"/>
    <property type="match status" value="1"/>
</dbReference>
<evidence type="ECO:0000256" key="2">
    <source>
        <dbReference type="RuleBase" id="RU003616"/>
    </source>
</evidence>
<keyword evidence="8" id="KW-1185">Reference proteome</keyword>
<protein>
    <submittedName>
        <fullName evidence="5">Hsp20/alpha crystallin family protein</fullName>
    </submittedName>
</protein>
<reference evidence="5 7" key="2">
    <citation type="submission" date="2017-08" db="EMBL/GenBank/DDBJ databases">
        <title>Draft genome sequences of 64 type strains of genus Staph aureus.</title>
        <authorList>
            <person name="Cole K."/>
            <person name="Golubchik T."/>
            <person name="Russell J."/>
            <person name="Foster D."/>
            <person name="Llewelyn M."/>
            <person name="Wilson D."/>
            <person name="Crook D."/>
            <person name="Paul J."/>
        </authorList>
    </citation>
    <scope>NUCLEOTIDE SEQUENCE [LARGE SCALE GENOMIC DNA]</scope>
    <source>
        <strain evidence="5 7">NCTC 12101</strain>
    </source>
</reference>
<proteinExistence type="inferred from homology"/>
<reference evidence="6 8" key="1">
    <citation type="journal article" date="2016" name="Front. Microbiol.">
        <title>Comprehensive Phylogenetic Analysis of Bovine Non-aureus Staphylococci Species Based on Whole-Genome Sequencing.</title>
        <authorList>
            <person name="Naushad S."/>
            <person name="Barkema H.W."/>
            <person name="Luby C."/>
            <person name="Condas L.A."/>
            <person name="Nobrega D.B."/>
            <person name="Carson D.A."/>
            <person name="De Buck J."/>
        </authorList>
    </citation>
    <scope>NUCLEOTIDE SEQUENCE [LARGE SCALE GENOMIC DNA]</scope>
    <source>
        <strain evidence="6 8">SNUC 993</strain>
    </source>
</reference>
<dbReference type="InterPro" id="IPR008978">
    <property type="entry name" value="HSP20-like_chaperone"/>
</dbReference>
<dbReference type="RefSeq" id="WP_059107463.1">
    <property type="nucleotide sequence ID" value="NZ_AP024589.1"/>
</dbReference>
<dbReference type="InterPro" id="IPR031107">
    <property type="entry name" value="Small_HSP"/>
</dbReference>
<dbReference type="PANTHER" id="PTHR11527">
    <property type="entry name" value="HEAT-SHOCK PROTEIN 20 FAMILY MEMBER"/>
    <property type="match status" value="1"/>
</dbReference>
<dbReference type="Pfam" id="PF00011">
    <property type="entry name" value="HSP20"/>
    <property type="match status" value="1"/>
</dbReference>
<dbReference type="SUPFAM" id="SSF49764">
    <property type="entry name" value="HSP20-like chaperones"/>
    <property type="match status" value="1"/>
</dbReference>
<dbReference type="Proteomes" id="UP001171687">
    <property type="component" value="Unassembled WGS sequence"/>
</dbReference>
<evidence type="ECO:0000259" key="3">
    <source>
        <dbReference type="PROSITE" id="PS01031"/>
    </source>
</evidence>
<name>A0AAP8TTG7_9STAP</name>
<dbReference type="Gene3D" id="2.60.40.790">
    <property type="match status" value="1"/>
</dbReference>
<evidence type="ECO:0000313" key="6">
    <source>
        <dbReference type="EMBL" id="PTH19582.1"/>
    </source>
</evidence>
<evidence type="ECO:0000313" key="8">
    <source>
        <dbReference type="Proteomes" id="UP000242694"/>
    </source>
</evidence>
<sequence>MGFEMRPFNNSFFDINPNDFFKDFGRQLAGQFPGNQSIKTDITELDDKYVVEAELPGMSKENISLNFEDNVLTIEGKQEVDNKEEDENGRVIHRERSFSNVSRQFSFDDVDQDNISASYENGMLNITLPKIEADKRTNHNIQID</sequence>
<evidence type="ECO:0000256" key="1">
    <source>
        <dbReference type="PROSITE-ProRule" id="PRU00285"/>
    </source>
</evidence>
<dbReference type="EMBL" id="PPQW01000021">
    <property type="protein sequence ID" value="PNZ68097.1"/>
    <property type="molecule type" value="Genomic_DNA"/>
</dbReference>
<gene>
    <name evidence="6" type="ORF">BU607_01020</name>
    <name evidence="5" type="ORF">CD158_04860</name>
    <name evidence="4" type="ORF">QYH67_08650</name>
</gene>
<dbReference type="AlphaFoldDB" id="A0AAP8TTG7"/>
<evidence type="ECO:0000313" key="4">
    <source>
        <dbReference type="EMBL" id="MDN4533627.1"/>
    </source>
</evidence>
<evidence type="ECO:0000313" key="5">
    <source>
        <dbReference type="EMBL" id="PNZ68097.1"/>
    </source>
</evidence>
<dbReference type="CDD" id="cd06471">
    <property type="entry name" value="ACD_LpsHSP_like"/>
    <property type="match status" value="1"/>
</dbReference>
<comment type="similarity">
    <text evidence="1 2">Belongs to the small heat shock protein (HSP20) family.</text>
</comment>
<comment type="caution">
    <text evidence="5">The sequence shown here is derived from an EMBL/GenBank/DDBJ whole genome shotgun (WGS) entry which is preliminary data.</text>
</comment>
<reference evidence="6" key="3">
    <citation type="submission" date="2018-03" db="EMBL/GenBank/DDBJ databases">
        <authorList>
            <person name="Naushad S."/>
        </authorList>
    </citation>
    <scope>NUCLEOTIDE SEQUENCE</scope>
    <source>
        <strain evidence="6">SNUC 993</strain>
    </source>
</reference>
<reference evidence="4" key="4">
    <citation type="submission" date="2023-07" db="EMBL/GenBank/DDBJ databases">
        <title>Evaluation of the beneficial properties of pineapple isolates.</title>
        <authorList>
            <person name="Adefiranye O."/>
        </authorList>
    </citation>
    <scope>NUCLEOTIDE SEQUENCE</scope>
    <source>
        <strain evidence="4">PAPLE_T1</strain>
    </source>
</reference>
<dbReference type="EMBL" id="PZDI01000003">
    <property type="protein sequence ID" value="PTH19582.1"/>
    <property type="molecule type" value="Genomic_DNA"/>
</dbReference>
<dbReference type="Proteomes" id="UP000242470">
    <property type="component" value="Unassembled WGS sequence"/>
</dbReference>
<accession>A0AAP8TTG7</accession>
<dbReference type="EMBL" id="JAUHQC010000011">
    <property type="protein sequence ID" value="MDN4533627.1"/>
    <property type="molecule type" value="Genomic_DNA"/>
</dbReference>
<organism evidence="5 7">
    <name type="scientific">Staphylococcus auricularis</name>
    <dbReference type="NCBI Taxonomy" id="29379"/>
    <lineage>
        <taxon>Bacteria</taxon>
        <taxon>Bacillati</taxon>
        <taxon>Bacillota</taxon>
        <taxon>Bacilli</taxon>
        <taxon>Bacillales</taxon>
        <taxon>Staphylococcaceae</taxon>
        <taxon>Staphylococcus</taxon>
    </lineage>
</organism>
<dbReference type="GeneID" id="64981456"/>
<dbReference type="InterPro" id="IPR002068">
    <property type="entry name" value="A-crystallin/Hsp20_dom"/>
</dbReference>
<feature type="domain" description="SHSP" evidence="3">
    <location>
        <begin position="31"/>
        <end position="144"/>
    </location>
</feature>